<evidence type="ECO:0000256" key="2">
    <source>
        <dbReference type="ARBA" id="ARBA00022694"/>
    </source>
</evidence>
<dbReference type="InterPro" id="IPR031168">
    <property type="entry name" value="G_TrmE"/>
</dbReference>
<sequence>MVPDITDTIAAIGTARGGAARGMIRLSGPRMLDCLAGCFEPSEPAFRLKSLNTAQLVAGILQLNTATVVYCEVFLWPSERSYTRQPCAELHTFGSSPLLEASLESLCLHGARIAEPGEFTLRACLAGRLDLTQAEAVLGIIDASSDDSLQTALVQLAGGLSQPLTELRETLLVLLAHLEAGLDFVEEDIEFISAGELSKQLTAAVEMVEAVVDQLTTRNQPLTLPRVVLVGKPNAGKSSLFNALLNECGASREKVRALVSEQAGTTRDFLSASVDMGGLKCELIDTAGSEANSEVESIGSFAQEMTATQRKQADCCVLCLDATEERIRDLVDNFIEESQSTHWNCLALTKCDLLQHNQTAIPSHPRVLFCSSLTGAGVNELRTAIAATLGGSEKLAAGSVATTAARCSESLRSARDSLRRALETLSAHGGEELVAADLRTALDNLGRVVGTVYTDDVLDRIFSQFCIGK</sequence>
<dbReference type="SUPFAM" id="SSF116878">
    <property type="entry name" value="TrmE connector domain"/>
    <property type="match status" value="1"/>
</dbReference>
<keyword evidence="2 6" id="KW-0819">tRNA processing</keyword>
<keyword evidence="6 10" id="KW-0378">Hydrolase</keyword>
<comment type="subcellular location">
    <subcellularLocation>
        <location evidence="6">Cytoplasm</location>
    </subcellularLocation>
</comment>
<organism evidence="10 11">
    <name type="scientific">Bythopirellula polymerisocia</name>
    <dbReference type="NCBI Taxonomy" id="2528003"/>
    <lineage>
        <taxon>Bacteria</taxon>
        <taxon>Pseudomonadati</taxon>
        <taxon>Planctomycetota</taxon>
        <taxon>Planctomycetia</taxon>
        <taxon>Pirellulales</taxon>
        <taxon>Lacipirellulaceae</taxon>
        <taxon>Bythopirellula</taxon>
    </lineage>
</organism>
<dbReference type="Pfam" id="PF01926">
    <property type="entry name" value="MMR_HSR1"/>
    <property type="match status" value="1"/>
</dbReference>
<comment type="function">
    <text evidence="6">Exhibits a very high intrinsic GTPase hydrolysis rate. Involved in the addition of a carboxymethylaminomethyl (cmnm) group at the wobble position (U34) of certain tRNAs, forming tRNA-cmnm(5)s(2)U34.</text>
</comment>
<feature type="binding site" evidence="6">
    <location>
        <position position="25"/>
    </location>
    <ligand>
        <name>(6S)-5-formyl-5,6,7,8-tetrahydrofolate</name>
        <dbReference type="ChEBI" id="CHEBI:57457"/>
    </ligand>
</feature>
<dbReference type="GO" id="GO:0046872">
    <property type="term" value="F:metal ion binding"/>
    <property type="evidence" value="ECO:0007669"/>
    <property type="project" value="UniProtKB-KW"/>
</dbReference>
<reference evidence="10 11" key="1">
    <citation type="submission" date="2019-02" db="EMBL/GenBank/DDBJ databases">
        <title>Deep-cultivation of Planctomycetes and their phenomic and genomic characterization uncovers novel biology.</title>
        <authorList>
            <person name="Wiegand S."/>
            <person name="Jogler M."/>
            <person name="Boedeker C."/>
            <person name="Pinto D."/>
            <person name="Vollmers J."/>
            <person name="Rivas-Marin E."/>
            <person name="Kohn T."/>
            <person name="Peeters S.H."/>
            <person name="Heuer A."/>
            <person name="Rast P."/>
            <person name="Oberbeckmann S."/>
            <person name="Bunk B."/>
            <person name="Jeske O."/>
            <person name="Meyerdierks A."/>
            <person name="Storesund J.E."/>
            <person name="Kallscheuer N."/>
            <person name="Luecker S."/>
            <person name="Lage O.M."/>
            <person name="Pohl T."/>
            <person name="Merkel B.J."/>
            <person name="Hornburger P."/>
            <person name="Mueller R.-W."/>
            <person name="Bruemmer F."/>
            <person name="Labrenz M."/>
            <person name="Spormann A.M."/>
            <person name="Op Den Camp H."/>
            <person name="Overmann J."/>
            <person name="Amann R."/>
            <person name="Jetten M.S.M."/>
            <person name="Mascher T."/>
            <person name="Medema M.H."/>
            <person name="Devos D.P."/>
            <person name="Kaster A.-K."/>
            <person name="Ovreas L."/>
            <person name="Rohde M."/>
            <person name="Galperin M.Y."/>
            <person name="Jogler C."/>
        </authorList>
    </citation>
    <scope>NUCLEOTIDE SEQUENCE [LARGE SCALE GENOMIC DNA]</scope>
    <source>
        <strain evidence="10 11">Pla144</strain>
    </source>
</reference>
<feature type="binding site" evidence="6">
    <location>
        <position position="128"/>
    </location>
    <ligand>
        <name>(6S)-5-formyl-5,6,7,8-tetrahydrofolate</name>
        <dbReference type="ChEBI" id="CHEBI:57457"/>
    </ligand>
</feature>
<dbReference type="CDD" id="cd04164">
    <property type="entry name" value="trmE"/>
    <property type="match status" value="1"/>
</dbReference>
<comment type="caution">
    <text evidence="10">The sequence shown here is derived from an EMBL/GenBank/DDBJ whole genome shotgun (WGS) entry which is preliminary data.</text>
</comment>
<dbReference type="PANTHER" id="PTHR42714">
    <property type="entry name" value="TRNA MODIFICATION GTPASE GTPBP3"/>
    <property type="match status" value="1"/>
</dbReference>
<dbReference type="Gene3D" id="1.20.120.430">
    <property type="entry name" value="tRNA modification GTPase MnmE domain 2"/>
    <property type="match status" value="1"/>
</dbReference>
<dbReference type="AlphaFoldDB" id="A0A5C6C9L2"/>
<dbReference type="InterPro" id="IPR027368">
    <property type="entry name" value="MnmE_dom2"/>
</dbReference>
<dbReference type="HAMAP" id="MF_00379">
    <property type="entry name" value="GTPase_MnmE"/>
    <property type="match status" value="1"/>
</dbReference>
<dbReference type="Proteomes" id="UP000318437">
    <property type="component" value="Unassembled WGS sequence"/>
</dbReference>
<comment type="cofactor">
    <cofactor evidence="6">
        <name>K(+)</name>
        <dbReference type="ChEBI" id="CHEBI:29103"/>
    </cofactor>
    <text evidence="6">Binds 1 potassium ion per subunit.</text>
</comment>
<dbReference type="GO" id="GO:0005829">
    <property type="term" value="C:cytosol"/>
    <property type="evidence" value="ECO:0007669"/>
    <property type="project" value="TreeGrafter"/>
</dbReference>
<dbReference type="Pfam" id="PF10396">
    <property type="entry name" value="TrmE_N"/>
    <property type="match status" value="1"/>
</dbReference>
<keyword evidence="6" id="KW-0963">Cytoplasm</keyword>
<dbReference type="RefSeq" id="WP_261342339.1">
    <property type="nucleotide sequence ID" value="NZ_SJPS01000012.1"/>
</dbReference>
<dbReference type="EC" id="3.6.-.-" evidence="6"/>
<dbReference type="GO" id="GO:0003924">
    <property type="term" value="F:GTPase activity"/>
    <property type="evidence" value="ECO:0007669"/>
    <property type="project" value="UniProtKB-UniRule"/>
</dbReference>
<dbReference type="Gene3D" id="3.30.1360.120">
    <property type="entry name" value="Probable tRNA modification gtpase trme, domain 1"/>
    <property type="match status" value="1"/>
</dbReference>
<protein>
    <recommendedName>
        <fullName evidence="6">tRNA modification GTPase MnmE</fullName>
        <ecNumber evidence="6">3.6.-.-</ecNumber>
    </recommendedName>
</protein>
<dbReference type="InterPro" id="IPR025867">
    <property type="entry name" value="MnmE_helical"/>
</dbReference>
<feature type="binding site" evidence="6">
    <location>
        <position position="266"/>
    </location>
    <ligand>
        <name>Mg(2+)</name>
        <dbReference type="ChEBI" id="CHEBI:18420"/>
    </ligand>
</feature>
<dbReference type="InterPro" id="IPR006073">
    <property type="entry name" value="GTP-bd"/>
</dbReference>
<evidence type="ECO:0000313" key="10">
    <source>
        <dbReference type="EMBL" id="TWU20842.1"/>
    </source>
</evidence>
<keyword evidence="3 6" id="KW-0547">Nucleotide-binding</keyword>
<feature type="domain" description="G" evidence="7">
    <location>
        <begin position="226"/>
        <end position="337"/>
    </location>
</feature>
<dbReference type="GO" id="GO:0002098">
    <property type="term" value="P:tRNA wobble uridine modification"/>
    <property type="evidence" value="ECO:0007669"/>
    <property type="project" value="TreeGrafter"/>
</dbReference>
<dbReference type="InterPro" id="IPR027266">
    <property type="entry name" value="TrmE/GcvT-like"/>
</dbReference>
<feature type="binding site" evidence="6">
    <location>
        <begin position="260"/>
        <end position="266"/>
    </location>
    <ligand>
        <name>GTP</name>
        <dbReference type="ChEBI" id="CHEBI:37565"/>
    </ligand>
</feature>
<evidence type="ECO:0000259" key="7">
    <source>
        <dbReference type="Pfam" id="PF01926"/>
    </source>
</evidence>
<dbReference type="InterPro" id="IPR004520">
    <property type="entry name" value="GTPase_MnmE"/>
</dbReference>
<dbReference type="InterPro" id="IPR018948">
    <property type="entry name" value="GTP-bd_TrmE_N"/>
</dbReference>
<dbReference type="InterPro" id="IPR027417">
    <property type="entry name" value="P-loop_NTPase"/>
</dbReference>
<comment type="similarity">
    <text evidence="1 6">Belongs to the TRAFAC class TrmE-Era-EngA-EngB-Septin-like GTPase superfamily. TrmE GTPase family.</text>
</comment>
<dbReference type="InterPro" id="IPR005225">
    <property type="entry name" value="Small_GTP-bd"/>
</dbReference>
<dbReference type="GO" id="GO:0030488">
    <property type="term" value="P:tRNA methylation"/>
    <property type="evidence" value="ECO:0007669"/>
    <property type="project" value="TreeGrafter"/>
</dbReference>
<evidence type="ECO:0000256" key="5">
    <source>
        <dbReference type="ARBA" id="ARBA00023134"/>
    </source>
</evidence>
<dbReference type="EMBL" id="SJPS01000012">
    <property type="protein sequence ID" value="TWU20842.1"/>
    <property type="molecule type" value="Genomic_DNA"/>
</dbReference>
<feature type="binding site" evidence="6">
    <location>
        <position position="469"/>
    </location>
    <ligand>
        <name>(6S)-5-formyl-5,6,7,8-tetrahydrofolate</name>
        <dbReference type="ChEBI" id="CHEBI:57457"/>
    </ligand>
</feature>
<keyword evidence="6" id="KW-0479">Metal-binding</keyword>
<keyword evidence="6" id="KW-0460">Magnesium</keyword>
<dbReference type="PANTHER" id="PTHR42714:SF2">
    <property type="entry name" value="TRNA MODIFICATION GTPASE GTPBP3, MITOCHONDRIAL"/>
    <property type="match status" value="1"/>
</dbReference>
<feature type="binding site" evidence="6">
    <location>
        <begin position="285"/>
        <end position="288"/>
    </location>
    <ligand>
        <name>GTP</name>
        <dbReference type="ChEBI" id="CHEBI:37565"/>
    </ligand>
</feature>
<evidence type="ECO:0000256" key="3">
    <source>
        <dbReference type="ARBA" id="ARBA00022741"/>
    </source>
</evidence>
<feature type="binding site" evidence="6">
    <location>
        <position position="238"/>
    </location>
    <ligand>
        <name>Mg(2+)</name>
        <dbReference type="ChEBI" id="CHEBI:18420"/>
    </ligand>
</feature>
<comment type="caution">
    <text evidence="6">Lacks conserved residue(s) required for the propagation of feature annotation.</text>
</comment>
<dbReference type="SUPFAM" id="SSF52540">
    <property type="entry name" value="P-loop containing nucleoside triphosphate hydrolases"/>
    <property type="match status" value="1"/>
</dbReference>
<dbReference type="CDD" id="cd14858">
    <property type="entry name" value="TrmE_N"/>
    <property type="match status" value="1"/>
</dbReference>
<evidence type="ECO:0000259" key="8">
    <source>
        <dbReference type="Pfam" id="PF10396"/>
    </source>
</evidence>
<evidence type="ECO:0000256" key="6">
    <source>
        <dbReference type="HAMAP-Rule" id="MF_00379"/>
    </source>
</evidence>
<feature type="binding site" evidence="6">
    <location>
        <begin position="234"/>
        <end position="239"/>
    </location>
    <ligand>
        <name>GTP</name>
        <dbReference type="ChEBI" id="CHEBI:37565"/>
    </ligand>
</feature>
<keyword evidence="5 6" id="KW-0342">GTP-binding</keyword>
<dbReference type="SUPFAM" id="SSF103025">
    <property type="entry name" value="Folate-binding domain"/>
    <property type="match status" value="1"/>
</dbReference>
<accession>A0A5C6C9L2</accession>
<name>A0A5C6C9L2_9BACT</name>
<keyword evidence="11" id="KW-1185">Reference proteome</keyword>
<evidence type="ECO:0000313" key="11">
    <source>
        <dbReference type="Proteomes" id="UP000318437"/>
    </source>
</evidence>
<dbReference type="NCBIfam" id="TIGR00231">
    <property type="entry name" value="small_GTP"/>
    <property type="match status" value="1"/>
</dbReference>
<feature type="binding site" evidence="6">
    <location>
        <position position="89"/>
    </location>
    <ligand>
        <name>(6S)-5-formyl-5,6,7,8-tetrahydrofolate</name>
        <dbReference type="ChEBI" id="CHEBI:57457"/>
    </ligand>
</feature>
<evidence type="ECO:0000259" key="9">
    <source>
        <dbReference type="Pfam" id="PF12631"/>
    </source>
</evidence>
<evidence type="ECO:0000256" key="1">
    <source>
        <dbReference type="ARBA" id="ARBA00011043"/>
    </source>
</evidence>
<keyword evidence="4 6" id="KW-0630">Potassium</keyword>
<feature type="domain" description="GTP-binding protein TrmE N-terminal" evidence="8">
    <location>
        <begin position="8"/>
        <end position="128"/>
    </location>
</feature>
<proteinExistence type="inferred from homology"/>
<evidence type="ECO:0000256" key="4">
    <source>
        <dbReference type="ARBA" id="ARBA00022958"/>
    </source>
</evidence>
<feature type="domain" description="MnmE helical" evidence="9">
    <location>
        <begin position="131"/>
        <end position="466"/>
    </location>
</feature>
<gene>
    <name evidence="10" type="primary">mnmE_2</name>
    <name evidence="6" type="synonym">mnmE</name>
    <name evidence="6" type="synonym">trmE</name>
    <name evidence="10" type="ORF">Pla144_47420</name>
</gene>
<dbReference type="GO" id="GO:0005525">
    <property type="term" value="F:GTP binding"/>
    <property type="evidence" value="ECO:0007669"/>
    <property type="project" value="UniProtKB-UniRule"/>
</dbReference>
<comment type="subunit">
    <text evidence="6">Homodimer. Heterotetramer of two MnmE and two MnmG subunits.</text>
</comment>
<dbReference type="Gene3D" id="3.40.50.300">
    <property type="entry name" value="P-loop containing nucleotide triphosphate hydrolases"/>
    <property type="match status" value="1"/>
</dbReference>
<dbReference type="Pfam" id="PF12631">
    <property type="entry name" value="MnmE_helical"/>
    <property type="match status" value="1"/>
</dbReference>